<evidence type="ECO:0000256" key="1">
    <source>
        <dbReference type="SAM" id="Phobius"/>
    </source>
</evidence>
<evidence type="ECO:0000313" key="2">
    <source>
        <dbReference type="EMBL" id="ODR96818.1"/>
    </source>
</evidence>
<sequence length="262" mass="28050">MSSAASQQCQTTAAPPLRSASRLLKAAKWLVLVLLLGAFAAYLWANQSEFQRLLDLSGITVLQVVMGRAIAYLALIGATTYCLRRYAPNLNSLEFVAASSAGTILSLPGAAQAAKSAYLKGRHGVEVQRSLAISGVIVVVALSTASLTALIGLAWLEAHGMANLHLLWLLSACTLFGASLILIFAGRLPKTGRLQRFSYFPETWAQVVGDHRRMLTVATLLCVRSLSSFLAFGLLFAALANVPNGSWSAAWWMRLPSRCGLS</sequence>
<proteinExistence type="predicted"/>
<feature type="transmembrane region" description="Helical" evidence="1">
    <location>
        <begin position="26"/>
        <end position="45"/>
    </location>
</feature>
<organism evidence="2 3">
    <name type="scientific">Methyloceanibacter marginalis</name>
    <dbReference type="NCBI Taxonomy" id="1774971"/>
    <lineage>
        <taxon>Bacteria</taxon>
        <taxon>Pseudomonadati</taxon>
        <taxon>Pseudomonadota</taxon>
        <taxon>Alphaproteobacteria</taxon>
        <taxon>Hyphomicrobiales</taxon>
        <taxon>Hyphomicrobiaceae</taxon>
        <taxon>Methyloceanibacter</taxon>
    </lineage>
</organism>
<dbReference type="EMBL" id="LPWD01000455">
    <property type="protein sequence ID" value="ODR96818.1"/>
    <property type="molecule type" value="Genomic_DNA"/>
</dbReference>
<reference evidence="2 3" key="1">
    <citation type="journal article" date="2016" name="Environ. Microbiol.">
        <title>New Methyloceanibacter diversity from North Sea sediments includes methanotroph containing solely the soluble methane monooxygenase.</title>
        <authorList>
            <person name="Vekeman B."/>
            <person name="Kerckhof F.M."/>
            <person name="Cremers G."/>
            <person name="de Vos P."/>
            <person name="Vandamme P."/>
            <person name="Boon N."/>
            <person name="Op den Camp H.J."/>
            <person name="Heylen K."/>
        </authorList>
    </citation>
    <scope>NUCLEOTIDE SEQUENCE [LARGE SCALE GENOMIC DNA]</scope>
    <source>
        <strain evidence="2 3">R-67177</strain>
    </source>
</reference>
<feature type="transmembrane region" description="Helical" evidence="1">
    <location>
        <begin position="221"/>
        <end position="242"/>
    </location>
</feature>
<evidence type="ECO:0000313" key="3">
    <source>
        <dbReference type="Proteomes" id="UP000095042"/>
    </source>
</evidence>
<feature type="transmembrane region" description="Helical" evidence="1">
    <location>
        <begin position="131"/>
        <end position="155"/>
    </location>
</feature>
<protein>
    <submittedName>
        <fullName evidence="2">Uncharacterized protein</fullName>
    </submittedName>
</protein>
<keyword evidence="3" id="KW-1185">Reference proteome</keyword>
<accession>A0A1E3VTF7</accession>
<keyword evidence="1" id="KW-0812">Transmembrane</keyword>
<dbReference type="AlphaFoldDB" id="A0A1E3VTF7"/>
<dbReference type="Proteomes" id="UP000095042">
    <property type="component" value="Unassembled WGS sequence"/>
</dbReference>
<keyword evidence="1" id="KW-1133">Transmembrane helix</keyword>
<comment type="caution">
    <text evidence="2">The sequence shown here is derived from an EMBL/GenBank/DDBJ whole genome shotgun (WGS) entry which is preliminary data.</text>
</comment>
<gene>
    <name evidence="2" type="ORF">AUC71_04435</name>
</gene>
<feature type="transmembrane region" description="Helical" evidence="1">
    <location>
        <begin position="65"/>
        <end position="83"/>
    </location>
</feature>
<name>A0A1E3VTF7_9HYPH</name>
<keyword evidence="1" id="KW-0472">Membrane</keyword>
<feature type="transmembrane region" description="Helical" evidence="1">
    <location>
        <begin position="167"/>
        <end position="186"/>
    </location>
</feature>